<proteinExistence type="inferred from homology"/>
<evidence type="ECO:0000313" key="7">
    <source>
        <dbReference type="EMBL" id="EFH41417.1"/>
    </source>
</evidence>
<evidence type="ECO:0000256" key="1">
    <source>
        <dbReference type="ARBA" id="ARBA00006722"/>
    </source>
</evidence>
<name>D7MQN8_ARALL</name>
<protein>
    <submittedName>
        <fullName evidence="7">Predicted protein</fullName>
    </submittedName>
</protein>
<keyword evidence="8" id="KW-1185">Reference proteome</keyword>
<dbReference type="Proteomes" id="UP000008694">
    <property type="component" value="Unassembled WGS sequence"/>
</dbReference>
<evidence type="ECO:0000256" key="2">
    <source>
        <dbReference type="ARBA" id="ARBA00022529"/>
    </source>
</evidence>
<evidence type="ECO:0000256" key="4">
    <source>
        <dbReference type="ARBA" id="ARBA00022821"/>
    </source>
</evidence>
<keyword evidence="2" id="KW-0929">Antimicrobial</keyword>
<dbReference type="Gramene" id="scaffold_800142.1">
    <property type="protein sequence ID" value="scaffold_800142.1"/>
    <property type="gene ID" value="scaffold_800142.1"/>
</dbReference>
<comment type="similarity">
    <text evidence="1">Belongs to the DEFL family.</text>
</comment>
<feature type="chain" id="PRO_5003104058" evidence="6">
    <location>
        <begin position="28"/>
        <end position="79"/>
    </location>
</feature>
<dbReference type="InterPro" id="IPR010851">
    <property type="entry name" value="DEFL"/>
</dbReference>
<dbReference type="GO" id="GO:0050832">
    <property type="term" value="P:defense response to fungus"/>
    <property type="evidence" value="ECO:0007669"/>
    <property type="project" value="UniProtKB-KW"/>
</dbReference>
<dbReference type="Pfam" id="PF25052">
    <property type="entry name" value="AtDEF-like"/>
    <property type="match status" value="1"/>
</dbReference>
<dbReference type="AlphaFoldDB" id="D7MQN8"/>
<feature type="signal peptide" evidence="6">
    <location>
        <begin position="1"/>
        <end position="27"/>
    </location>
</feature>
<keyword evidence="4" id="KW-0611">Plant defense</keyword>
<accession>D7MQN8</accession>
<reference evidence="8" key="1">
    <citation type="journal article" date="2011" name="Nat. Genet.">
        <title>The Arabidopsis lyrata genome sequence and the basis of rapid genome size change.</title>
        <authorList>
            <person name="Hu T.T."/>
            <person name="Pattyn P."/>
            <person name="Bakker E.G."/>
            <person name="Cao J."/>
            <person name="Cheng J.-F."/>
            <person name="Clark R.M."/>
            <person name="Fahlgren N."/>
            <person name="Fawcett J.A."/>
            <person name="Grimwood J."/>
            <person name="Gundlach H."/>
            <person name="Haberer G."/>
            <person name="Hollister J.D."/>
            <person name="Ossowski S."/>
            <person name="Ottilar R.P."/>
            <person name="Salamov A.A."/>
            <person name="Schneeberger K."/>
            <person name="Spannagl M."/>
            <person name="Wang X."/>
            <person name="Yang L."/>
            <person name="Nasrallah M.E."/>
            <person name="Bergelson J."/>
            <person name="Carrington J.C."/>
            <person name="Gaut B.S."/>
            <person name="Schmutz J."/>
            <person name="Mayer K.F.X."/>
            <person name="Van de Peer Y."/>
            <person name="Grigoriev I.V."/>
            <person name="Nordborg M."/>
            <person name="Weigel D."/>
            <person name="Guo Y.-L."/>
        </authorList>
    </citation>
    <scope>NUCLEOTIDE SEQUENCE [LARGE SCALE GENOMIC DNA]</scope>
    <source>
        <strain evidence="8">cv. MN47</strain>
    </source>
</reference>
<organism evidence="8">
    <name type="scientific">Arabidopsis lyrata subsp. lyrata</name>
    <name type="common">Lyre-leaved rock-cress</name>
    <dbReference type="NCBI Taxonomy" id="81972"/>
    <lineage>
        <taxon>Eukaryota</taxon>
        <taxon>Viridiplantae</taxon>
        <taxon>Streptophyta</taxon>
        <taxon>Embryophyta</taxon>
        <taxon>Tracheophyta</taxon>
        <taxon>Spermatophyta</taxon>
        <taxon>Magnoliopsida</taxon>
        <taxon>eudicotyledons</taxon>
        <taxon>Gunneridae</taxon>
        <taxon>Pentapetalae</taxon>
        <taxon>rosids</taxon>
        <taxon>malvids</taxon>
        <taxon>Brassicales</taxon>
        <taxon>Brassicaceae</taxon>
        <taxon>Camelineae</taxon>
        <taxon>Arabidopsis</taxon>
    </lineage>
</organism>
<evidence type="ECO:0000313" key="8">
    <source>
        <dbReference type="Proteomes" id="UP000008694"/>
    </source>
</evidence>
<gene>
    <name evidence="7" type="ORF">ARALYDRAFT_916742</name>
</gene>
<dbReference type="GO" id="GO:0031640">
    <property type="term" value="P:killing of cells of another organism"/>
    <property type="evidence" value="ECO:0007669"/>
    <property type="project" value="UniProtKB-KW"/>
</dbReference>
<dbReference type="EMBL" id="GL348720">
    <property type="protein sequence ID" value="EFH41417.1"/>
    <property type="molecule type" value="Genomic_DNA"/>
</dbReference>
<keyword evidence="3" id="KW-0295">Fungicide</keyword>
<keyword evidence="5" id="KW-1015">Disulfide bond</keyword>
<evidence type="ECO:0000256" key="5">
    <source>
        <dbReference type="ARBA" id="ARBA00023157"/>
    </source>
</evidence>
<dbReference type="HOGENOM" id="CLU_2609322_0_0_1"/>
<evidence type="ECO:0000256" key="3">
    <source>
        <dbReference type="ARBA" id="ARBA00022577"/>
    </source>
</evidence>
<evidence type="ECO:0000256" key="6">
    <source>
        <dbReference type="SAM" id="SignalP"/>
    </source>
</evidence>
<sequence length="79" mass="8450">MESGRSSYAFVSVLILVVLLFSGEANAICKFGIGKCTYPGKCQQDCIDKGFYFGGDCETTKKGLTCCCIRGLLSSSTNN</sequence>
<keyword evidence="6" id="KW-0732">Signal</keyword>